<feature type="compositionally biased region" description="Polar residues" evidence="1">
    <location>
        <begin position="223"/>
        <end position="235"/>
    </location>
</feature>
<evidence type="ECO:0000313" key="3">
    <source>
        <dbReference type="Proteomes" id="UP001632037"/>
    </source>
</evidence>
<dbReference type="AlphaFoldDB" id="A0ABD3F2X3"/>
<protein>
    <submittedName>
        <fullName evidence="2">Uncharacterized protein</fullName>
    </submittedName>
</protein>
<evidence type="ECO:0000256" key="1">
    <source>
        <dbReference type="SAM" id="MobiDB-lite"/>
    </source>
</evidence>
<keyword evidence="3" id="KW-1185">Reference proteome</keyword>
<reference evidence="2 3" key="1">
    <citation type="submission" date="2024-09" db="EMBL/GenBank/DDBJ databases">
        <title>Genome sequencing and assembly of Phytophthora oleae, isolate VK10A, causative agent of rot of olive drupes.</title>
        <authorList>
            <person name="Conti Taguali S."/>
            <person name="Riolo M."/>
            <person name="La Spada F."/>
            <person name="Cacciola S.O."/>
            <person name="Dionisio G."/>
        </authorList>
    </citation>
    <scope>NUCLEOTIDE SEQUENCE [LARGE SCALE GENOMIC DNA]</scope>
    <source>
        <strain evidence="2 3">VK10A</strain>
    </source>
</reference>
<dbReference type="InterPro" id="IPR024857">
    <property type="entry name" value="Cappuccino"/>
</dbReference>
<proteinExistence type="predicted"/>
<dbReference type="PANTHER" id="PTHR16230:SF3">
    <property type="entry name" value="BIOGENESIS OF LYSOSOMAL ORGANELLES COMPLEX-1, SUBUNIT 4, CAPPUCCINO"/>
    <property type="match status" value="1"/>
</dbReference>
<name>A0ABD3F2X3_9STRA</name>
<feature type="compositionally biased region" description="Polar residues" evidence="1">
    <location>
        <begin position="296"/>
        <end position="306"/>
    </location>
</feature>
<accession>A0ABD3F2X3</accession>
<feature type="compositionally biased region" description="Low complexity" evidence="1">
    <location>
        <begin position="175"/>
        <end position="188"/>
    </location>
</feature>
<dbReference type="EMBL" id="JBIMZQ010000044">
    <property type="protein sequence ID" value="KAL3659844.1"/>
    <property type="molecule type" value="Genomic_DNA"/>
</dbReference>
<dbReference type="Proteomes" id="UP001632037">
    <property type="component" value="Unassembled WGS sequence"/>
</dbReference>
<evidence type="ECO:0000313" key="2">
    <source>
        <dbReference type="EMBL" id="KAL3659844.1"/>
    </source>
</evidence>
<gene>
    <name evidence="2" type="ORF">V7S43_015146</name>
</gene>
<feature type="compositionally biased region" description="Basic and acidic residues" evidence="1">
    <location>
        <begin position="367"/>
        <end position="388"/>
    </location>
</feature>
<comment type="caution">
    <text evidence="2">The sequence shown here is derived from an EMBL/GenBank/DDBJ whole genome shotgun (WGS) entry which is preliminary data.</text>
</comment>
<feature type="compositionally biased region" description="Polar residues" evidence="1">
    <location>
        <begin position="259"/>
        <end position="269"/>
    </location>
</feature>
<organism evidence="2 3">
    <name type="scientific">Phytophthora oleae</name>
    <dbReference type="NCBI Taxonomy" id="2107226"/>
    <lineage>
        <taxon>Eukaryota</taxon>
        <taxon>Sar</taxon>
        <taxon>Stramenopiles</taxon>
        <taxon>Oomycota</taxon>
        <taxon>Peronosporomycetes</taxon>
        <taxon>Peronosporales</taxon>
        <taxon>Peronosporaceae</taxon>
        <taxon>Phytophthora</taxon>
    </lineage>
</organism>
<feature type="region of interest" description="Disordered" evidence="1">
    <location>
        <begin position="175"/>
        <end position="391"/>
    </location>
</feature>
<dbReference type="PANTHER" id="PTHR16230">
    <property type="entry name" value="CAPPUCCINO"/>
    <property type="match status" value="1"/>
</dbReference>
<sequence length="595" mass="66788">MAPSPAGPSVQTTCARSIVTVDGYVSRGRYPPSSVPRDHAMLQEFAVYLELRLKCLNMSMLRRIFADFLNEQENTLVPMLQMGFTIVTIYPVLRTSPQRLEKAKILLHKPKSHLDMRGCVFLYLQYRTATRNMALLKQLFLEFVEHRESSLLTFVERGFEVISVIPFELSQLAPPVSPQSPQVQQESPRAVEAVQEQSQLVEEPVAKNDKKKTTARAPEKPVTTRQSPTASSSALVASPDENVQAVEKGLRRRAKRVSPTGNSTESVTTEAPAASNEPPAVSARRKSVRKAVSSGEPATNEASQTGVLPASSSAVVSAPRRGRKPKVSTLPAQEAASAPEPVEFGSPEDSTPVAEPPTRKRGRKPHKPESGEVTEAKPKRGKPVKSEETIQSQLKLTRRVQVFEEQLPWEVVYSNLPAPFDEAKYAALSLKFRKFWRNHARAVWERKFWAVMSRKLNRDDFNARNNRQLAAKNAFESLIVAVYGEFGAQFFIELDREQHPGWWYRGPVVSLFALQQMKGEQVMWDYVKKDALKRFPDCQLPLPLAASNSGAMRVRHERESESMWMANHQLTNSILVEVSALKEEQRVRRGQQAVS</sequence>